<dbReference type="Pfam" id="PF13855">
    <property type="entry name" value="LRR_8"/>
    <property type="match status" value="1"/>
</dbReference>
<dbReference type="SMART" id="SM00369">
    <property type="entry name" value="LRR_TYP"/>
    <property type="match status" value="3"/>
</dbReference>
<evidence type="ECO:0000256" key="3">
    <source>
        <dbReference type="ARBA" id="ARBA00022737"/>
    </source>
</evidence>
<dbReference type="EnsemblMetazoa" id="AMIN010451-RA">
    <property type="protein sequence ID" value="AMIN010451-PA"/>
    <property type="gene ID" value="AMIN010451"/>
</dbReference>
<dbReference type="PROSITE" id="PS51450">
    <property type="entry name" value="LRR"/>
    <property type="match status" value="1"/>
</dbReference>
<dbReference type="PANTHER" id="PTHR24373:SF275">
    <property type="entry name" value="TIR DOMAIN-CONTAINING PROTEIN"/>
    <property type="match status" value="1"/>
</dbReference>
<reference evidence="6" key="2">
    <citation type="submission" date="2020-05" db="UniProtKB">
        <authorList>
            <consortium name="EnsemblMetazoa"/>
        </authorList>
    </citation>
    <scope>IDENTIFICATION</scope>
    <source>
        <strain evidence="6">MINIMUS1</strain>
    </source>
</reference>
<keyword evidence="4" id="KW-0175">Coiled coil</keyword>
<keyword evidence="2 5" id="KW-0732">Signal</keyword>
<keyword evidence="3" id="KW-0677">Repeat</keyword>
<dbReference type="PANTHER" id="PTHR24373">
    <property type="entry name" value="SLIT RELATED LEUCINE-RICH REPEAT NEURONAL PROTEIN"/>
    <property type="match status" value="1"/>
</dbReference>
<reference evidence="7" key="1">
    <citation type="submission" date="2013-03" db="EMBL/GenBank/DDBJ databases">
        <title>The Genome Sequence of Anopheles minimus MINIMUS1.</title>
        <authorList>
            <consortium name="The Broad Institute Genomics Platform"/>
            <person name="Neafsey D.E."/>
            <person name="Walton C."/>
            <person name="Walker B."/>
            <person name="Young S.K."/>
            <person name="Zeng Q."/>
            <person name="Gargeya S."/>
            <person name="Fitzgerald M."/>
            <person name="Haas B."/>
            <person name="Abouelleil A."/>
            <person name="Allen A.W."/>
            <person name="Alvarado L."/>
            <person name="Arachchi H.M."/>
            <person name="Berlin A.M."/>
            <person name="Chapman S.B."/>
            <person name="Gainer-Dewar J."/>
            <person name="Goldberg J."/>
            <person name="Griggs A."/>
            <person name="Gujja S."/>
            <person name="Hansen M."/>
            <person name="Howarth C."/>
            <person name="Imamovic A."/>
            <person name="Ireland A."/>
            <person name="Larimer J."/>
            <person name="McCowan C."/>
            <person name="Murphy C."/>
            <person name="Pearson M."/>
            <person name="Poon T.W."/>
            <person name="Priest M."/>
            <person name="Roberts A."/>
            <person name="Saif S."/>
            <person name="Shea T."/>
            <person name="Sisk P."/>
            <person name="Sykes S."/>
            <person name="Wortman J."/>
            <person name="Nusbaum C."/>
            <person name="Birren B."/>
        </authorList>
    </citation>
    <scope>NUCLEOTIDE SEQUENCE [LARGE SCALE GENOMIC DNA]</scope>
    <source>
        <strain evidence="7">MINIMUS1</strain>
    </source>
</reference>
<keyword evidence="7" id="KW-1185">Reference proteome</keyword>
<organism evidence="6 7">
    <name type="scientific">Anopheles minimus</name>
    <dbReference type="NCBI Taxonomy" id="112268"/>
    <lineage>
        <taxon>Eukaryota</taxon>
        <taxon>Metazoa</taxon>
        <taxon>Ecdysozoa</taxon>
        <taxon>Arthropoda</taxon>
        <taxon>Hexapoda</taxon>
        <taxon>Insecta</taxon>
        <taxon>Pterygota</taxon>
        <taxon>Neoptera</taxon>
        <taxon>Endopterygota</taxon>
        <taxon>Diptera</taxon>
        <taxon>Nematocera</taxon>
        <taxon>Culicoidea</taxon>
        <taxon>Culicidae</taxon>
        <taxon>Anophelinae</taxon>
        <taxon>Anopheles</taxon>
    </lineage>
</organism>
<dbReference type="InterPro" id="IPR032675">
    <property type="entry name" value="LRR_dom_sf"/>
</dbReference>
<evidence type="ECO:0000256" key="4">
    <source>
        <dbReference type="SAM" id="Coils"/>
    </source>
</evidence>
<feature type="chain" id="PRO_5008141460" description="Leucine-rich immune protein (Short)" evidence="5">
    <location>
        <begin position="24"/>
        <end position="526"/>
    </location>
</feature>
<accession>A0A182WJ97</accession>
<feature type="coiled-coil region" evidence="4">
    <location>
        <begin position="354"/>
        <end position="388"/>
    </location>
</feature>
<dbReference type="InterPro" id="IPR001611">
    <property type="entry name" value="Leu-rich_rpt"/>
</dbReference>
<dbReference type="SUPFAM" id="SSF52075">
    <property type="entry name" value="Outer arm dynein light chain 1"/>
    <property type="match status" value="1"/>
</dbReference>
<evidence type="ECO:0000256" key="5">
    <source>
        <dbReference type="SAM" id="SignalP"/>
    </source>
</evidence>
<evidence type="ECO:0000256" key="2">
    <source>
        <dbReference type="ARBA" id="ARBA00022729"/>
    </source>
</evidence>
<evidence type="ECO:0000313" key="6">
    <source>
        <dbReference type="EnsemblMetazoa" id="AMIN010451-PA"/>
    </source>
</evidence>
<feature type="signal peptide" evidence="5">
    <location>
        <begin position="1"/>
        <end position="23"/>
    </location>
</feature>
<evidence type="ECO:0000256" key="1">
    <source>
        <dbReference type="ARBA" id="ARBA00022614"/>
    </source>
</evidence>
<sequence length="526" mass="59479">MAVHPALSFSVIILLLLSSPALAGLFDEYSCYSRSDVCRLKGVVLESDRDVERATFRDIHDPLVIESGTIRVFSQELLKKIPSVLDLTVDRLGIVQLYIRPGLLHLSAVGNAIEKVLLDTEESVRPYSTLTLHLSYNKLTELPPLERFTRLMTLAVDNNQLSSIDMGAFATLSNLRVLSLAHNRLLTVTSPAETPIQLMKLRRLSFADNQLAMLDIRTWEFDSLEDLNVTSNTLTRMEGSFTQFPVLKRLDLAGNRWYCEWLMLLYTYQEAGSGFKLDSDDPARCRDVNMMTHHHCCNPAGADGSGLIDVFGEKWDELKRLAHLLDKINNTIATGSASVNRVLHVQHEALSSRVAKLKETQEEQNVQLRELEQGVEHQKDKLSSVETDLKEQVDRLSQTVNARWNNMEAGIDAHFNATPLTSTNTTNWPAKASENEKNLSQLRQLLETTIGQFNLYSTRSYEQEASLKAQSKRIETAQQELDKVQRNGKQIQEQLEKLEPTADLILEFLTDVRKGCVEENHEGEFN</sequence>
<dbReference type="Proteomes" id="UP000075920">
    <property type="component" value="Unassembled WGS sequence"/>
</dbReference>
<proteinExistence type="predicted"/>
<evidence type="ECO:0008006" key="8">
    <source>
        <dbReference type="Google" id="ProtNLM"/>
    </source>
</evidence>
<evidence type="ECO:0000313" key="7">
    <source>
        <dbReference type="Proteomes" id="UP000075920"/>
    </source>
</evidence>
<keyword evidence="1" id="KW-0433">Leucine-rich repeat</keyword>
<dbReference type="InterPro" id="IPR050328">
    <property type="entry name" value="Dev_Immune_Receptor"/>
</dbReference>
<dbReference type="Gene3D" id="3.80.10.10">
    <property type="entry name" value="Ribonuclease Inhibitor"/>
    <property type="match status" value="1"/>
</dbReference>
<dbReference type="InterPro" id="IPR003591">
    <property type="entry name" value="Leu-rich_rpt_typical-subtyp"/>
</dbReference>
<protein>
    <recommendedName>
        <fullName evidence="8">Leucine-rich immune protein (Short)</fullName>
    </recommendedName>
</protein>
<dbReference type="VEuPathDB" id="VectorBase:AMIN010451"/>
<name>A0A182WJ97_9DIPT</name>
<feature type="coiled-coil region" evidence="4">
    <location>
        <begin position="467"/>
        <end position="494"/>
    </location>
</feature>
<dbReference type="AlphaFoldDB" id="A0A182WJ97"/>